<comment type="caution">
    <text evidence="6">The sequence shown here is derived from an EMBL/GenBank/DDBJ whole genome shotgun (WGS) entry which is preliminary data.</text>
</comment>
<feature type="modified residue" description="4-aspartylphosphate" evidence="2">
    <location>
        <position position="63"/>
    </location>
</feature>
<keyword evidence="2" id="KW-0597">Phosphoprotein</keyword>
<dbReference type="InterPro" id="IPR001789">
    <property type="entry name" value="Sig_transdc_resp-reg_receiver"/>
</dbReference>
<dbReference type="CDD" id="cd00383">
    <property type="entry name" value="trans_reg_C"/>
    <property type="match status" value="1"/>
</dbReference>
<protein>
    <submittedName>
        <fullName evidence="6">DNA-binding response regulator</fullName>
    </submittedName>
</protein>
<accession>A0ABQ5U7U3</accession>
<dbReference type="PROSITE" id="PS50110">
    <property type="entry name" value="RESPONSE_REGULATORY"/>
    <property type="match status" value="1"/>
</dbReference>
<dbReference type="SMART" id="SM00862">
    <property type="entry name" value="Trans_reg_C"/>
    <property type="match status" value="1"/>
</dbReference>
<dbReference type="InterPro" id="IPR039420">
    <property type="entry name" value="WalR-like"/>
</dbReference>
<dbReference type="Pfam" id="PF00072">
    <property type="entry name" value="Response_reg"/>
    <property type="match status" value="1"/>
</dbReference>
<dbReference type="SUPFAM" id="SSF52172">
    <property type="entry name" value="CheY-like"/>
    <property type="match status" value="1"/>
</dbReference>
<keyword evidence="1 3" id="KW-0238">DNA-binding</keyword>
<dbReference type="Gene3D" id="6.10.250.690">
    <property type="match status" value="1"/>
</dbReference>
<evidence type="ECO:0000259" key="4">
    <source>
        <dbReference type="PROSITE" id="PS50110"/>
    </source>
</evidence>
<dbReference type="CDD" id="cd19934">
    <property type="entry name" value="REC_OmpR_EcPhoP-like"/>
    <property type="match status" value="1"/>
</dbReference>
<organism evidence="6 7">
    <name type="scientific">Devosia yakushimensis</name>
    <dbReference type="NCBI Taxonomy" id="470028"/>
    <lineage>
        <taxon>Bacteria</taxon>
        <taxon>Pseudomonadati</taxon>
        <taxon>Pseudomonadota</taxon>
        <taxon>Alphaproteobacteria</taxon>
        <taxon>Hyphomicrobiales</taxon>
        <taxon>Devosiaceae</taxon>
        <taxon>Devosia</taxon>
    </lineage>
</organism>
<feature type="DNA-binding region" description="OmpR/PhoB-type" evidence="3">
    <location>
        <begin position="136"/>
        <end position="230"/>
    </location>
</feature>
<reference evidence="6" key="2">
    <citation type="submission" date="2023-01" db="EMBL/GenBank/DDBJ databases">
        <title>Draft genome sequence of Devosia yakushimensis strain NBRC 103855.</title>
        <authorList>
            <person name="Sun Q."/>
            <person name="Mori K."/>
        </authorList>
    </citation>
    <scope>NUCLEOTIDE SEQUENCE</scope>
    <source>
        <strain evidence="6">NBRC 103855</strain>
    </source>
</reference>
<reference evidence="6" key="1">
    <citation type="journal article" date="2014" name="Int. J. Syst. Evol. Microbiol.">
        <title>Complete genome of a new Firmicutes species belonging to the dominant human colonic microbiota ('Ruminococcus bicirculans') reveals two chromosomes and a selective capacity to utilize plant glucans.</title>
        <authorList>
            <consortium name="NISC Comparative Sequencing Program"/>
            <person name="Wegmann U."/>
            <person name="Louis P."/>
            <person name="Goesmann A."/>
            <person name="Henrissat B."/>
            <person name="Duncan S.H."/>
            <person name="Flint H.J."/>
        </authorList>
    </citation>
    <scope>NUCLEOTIDE SEQUENCE</scope>
    <source>
        <strain evidence="6">NBRC 103855</strain>
    </source>
</reference>
<dbReference type="PANTHER" id="PTHR48111:SF37">
    <property type="entry name" value="RESPONSE REGULATOR PROTEIN CARR"/>
    <property type="match status" value="1"/>
</dbReference>
<dbReference type="GO" id="GO:0003677">
    <property type="term" value="F:DNA binding"/>
    <property type="evidence" value="ECO:0007669"/>
    <property type="project" value="UniProtKB-KW"/>
</dbReference>
<evidence type="ECO:0000256" key="3">
    <source>
        <dbReference type="PROSITE-ProRule" id="PRU01091"/>
    </source>
</evidence>
<gene>
    <name evidence="6" type="ORF">GCM10007913_01370</name>
</gene>
<evidence type="ECO:0000256" key="1">
    <source>
        <dbReference type="ARBA" id="ARBA00023125"/>
    </source>
</evidence>
<sequence>MPIPAWPSREIDLRILVAEDDPRIATTLGDALRAAGFVVEREADGEEAWFRGDTEAFDAIILDLGLPTLDGLTVLKRWRRAQRNAPVLILTARGDWRERVDGIEAGADDYLVKPFRIEELLARLRALIRRSAGFAASQVDIGDLTFDFAAMQVLRNGVAIPMPPQEYRLVAFLAHRRGRAVSQLEITEHLYAQDYERDSNAVEVLVGRVRKRLGSHVIVTRRGFGYAIGEPN</sequence>
<dbReference type="Pfam" id="PF00486">
    <property type="entry name" value="Trans_reg_C"/>
    <property type="match status" value="1"/>
</dbReference>
<evidence type="ECO:0000313" key="7">
    <source>
        <dbReference type="Proteomes" id="UP001161406"/>
    </source>
</evidence>
<proteinExistence type="predicted"/>
<dbReference type="SMART" id="SM00448">
    <property type="entry name" value="REC"/>
    <property type="match status" value="1"/>
</dbReference>
<dbReference type="InterPro" id="IPR036388">
    <property type="entry name" value="WH-like_DNA-bd_sf"/>
</dbReference>
<keyword evidence="7" id="KW-1185">Reference proteome</keyword>
<feature type="domain" description="OmpR/PhoB-type" evidence="5">
    <location>
        <begin position="136"/>
        <end position="230"/>
    </location>
</feature>
<dbReference type="EMBL" id="BSNG01000001">
    <property type="protein sequence ID" value="GLQ08205.1"/>
    <property type="molecule type" value="Genomic_DNA"/>
</dbReference>
<dbReference type="Proteomes" id="UP001161406">
    <property type="component" value="Unassembled WGS sequence"/>
</dbReference>
<dbReference type="InterPro" id="IPR011006">
    <property type="entry name" value="CheY-like_superfamily"/>
</dbReference>
<dbReference type="InterPro" id="IPR001867">
    <property type="entry name" value="OmpR/PhoB-type_DNA-bd"/>
</dbReference>
<evidence type="ECO:0000313" key="6">
    <source>
        <dbReference type="EMBL" id="GLQ08205.1"/>
    </source>
</evidence>
<dbReference type="PANTHER" id="PTHR48111">
    <property type="entry name" value="REGULATOR OF RPOS"/>
    <property type="match status" value="1"/>
</dbReference>
<dbReference type="PROSITE" id="PS51755">
    <property type="entry name" value="OMPR_PHOB"/>
    <property type="match status" value="1"/>
</dbReference>
<evidence type="ECO:0000256" key="2">
    <source>
        <dbReference type="PROSITE-ProRule" id="PRU00169"/>
    </source>
</evidence>
<dbReference type="Gene3D" id="3.40.50.2300">
    <property type="match status" value="1"/>
</dbReference>
<name>A0ABQ5U7U3_9HYPH</name>
<evidence type="ECO:0000259" key="5">
    <source>
        <dbReference type="PROSITE" id="PS51755"/>
    </source>
</evidence>
<feature type="domain" description="Response regulatory" evidence="4">
    <location>
        <begin position="14"/>
        <end position="128"/>
    </location>
</feature>
<dbReference type="Gene3D" id="1.10.10.10">
    <property type="entry name" value="Winged helix-like DNA-binding domain superfamily/Winged helix DNA-binding domain"/>
    <property type="match status" value="1"/>
</dbReference>